<evidence type="ECO:0000256" key="2">
    <source>
        <dbReference type="ARBA" id="ARBA00004569"/>
    </source>
</evidence>
<dbReference type="SUPFAM" id="SSF47473">
    <property type="entry name" value="EF-hand"/>
    <property type="match status" value="1"/>
</dbReference>
<dbReference type="GO" id="GO:0005758">
    <property type="term" value="C:mitochondrial intermembrane space"/>
    <property type="evidence" value="ECO:0007669"/>
    <property type="project" value="UniProtKB-SubCell"/>
</dbReference>
<feature type="domain" description="EF-hand" evidence="10">
    <location>
        <begin position="107"/>
        <end position="142"/>
    </location>
</feature>
<name>A0A1I8FA90_9PLAT</name>
<dbReference type="Proteomes" id="UP000095280">
    <property type="component" value="Unplaced"/>
</dbReference>
<evidence type="ECO:0000256" key="6">
    <source>
        <dbReference type="ARBA" id="ARBA00022946"/>
    </source>
</evidence>
<accession>A0A1I8FA90</accession>
<dbReference type="GO" id="GO:0005509">
    <property type="term" value="F:calcium ion binding"/>
    <property type="evidence" value="ECO:0007669"/>
    <property type="project" value="InterPro"/>
</dbReference>
<dbReference type="InterPro" id="IPR011992">
    <property type="entry name" value="EF-hand-dom_pair"/>
</dbReference>
<comment type="subcellular location">
    <subcellularLocation>
        <location evidence="1">Mitochondrion inner membrane</location>
    </subcellularLocation>
    <subcellularLocation>
        <location evidence="2">Mitochondrion intermembrane space</location>
    </subcellularLocation>
</comment>
<organism evidence="11 12">
    <name type="scientific">Macrostomum lignano</name>
    <dbReference type="NCBI Taxonomy" id="282301"/>
    <lineage>
        <taxon>Eukaryota</taxon>
        <taxon>Metazoa</taxon>
        <taxon>Spiralia</taxon>
        <taxon>Lophotrochozoa</taxon>
        <taxon>Platyhelminthes</taxon>
        <taxon>Rhabditophora</taxon>
        <taxon>Macrostomorpha</taxon>
        <taxon>Macrostomida</taxon>
        <taxon>Macrostomidae</taxon>
        <taxon>Macrostomum</taxon>
    </lineage>
</organism>
<dbReference type="PROSITE" id="PS50222">
    <property type="entry name" value="EF_HAND_2"/>
    <property type="match status" value="1"/>
</dbReference>
<keyword evidence="5" id="KW-0999">Mitochondrion inner membrane</keyword>
<dbReference type="Gene3D" id="1.10.238.10">
    <property type="entry name" value="EF-hand"/>
    <property type="match status" value="1"/>
</dbReference>
<evidence type="ECO:0000259" key="10">
    <source>
        <dbReference type="PROSITE" id="PS50222"/>
    </source>
</evidence>
<dbReference type="InterPro" id="IPR002048">
    <property type="entry name" value="EF_hand_dom"/>
</dbReference>
<dbReference type="InterPro" id="IPR039800">
    <property type="entry name" value="MICU1/2/3"/>
</dbReference>
<proteinExistence type="inferred from homology"/>
<dbReference type="GO" id="GO:0051560">
    <property type="term" value="P:mitochondrial calcium ion homeostasis"/>
    <property type="evidence" value="ECO:0007669"/>
    <property type="project" value="TreeGrafter"/>
</dbReference>
<evidence type="ECO:0000256" key="5">
    <source>
        <dbReference type="ARBA" id="ARBA00022792"/>
    </source>
</evidence>
<dbReference type="AlphaFoldDB" id="A0A1I8FA90"/>
<evidence type="ECO:0000256" key="8">
    <source>
        <dbReference type="ARBA" id="ARBA00023136"/>
    </source>
</evidence>
<keyword evidence="6" id="KW-0809">Transit peptide</keyword>
<evidence type="ECO:0000256" key="3">
    <source>
        <dbReference type="ARBA" id="ARBA00022723"/>
    </source>
</evidence>
<sequence length="503" mass="55997">MPLFSAAHVHCESAKKTYDKDGLISFEEFETFEGLLSLPDHAYRELHFDLFDVNGNGYRIQIGHHGHHAASAISGLILIAILFDLHFGKARDQIVSYEEFTQLIHDFHEEHALQAFQRSDKRNEGKIRAMDLINIMVQLKSNLLTSVVFGAEHGSHISFSYFNAFISPAQQHGATLKKLIQARTGNDVHAAVTREELTNDAMSYNQLTPLEWTSCSNSPSFFREDDCISYYDVKRMAPFDEYTSKYAPGHRRPPGCRTLWRPGLRAAAGHSCCPYWSRCTASRWAPSRAAIGATAVYSHRLETRMQNQRTSTVGEVLYRATPGTASRKSSASRACSDSTEFPVTEEVDRGFIPAVRRRILAGAAAPAAPRQVIFTVNGPLEIVKIRPAGGGREIATQQRVSAPACGAWPDSGQDYFTPACVSTHSARSLREEGPGLLERLHGQTSHLARRTFSRRPERRPMLNQPGSHWRLQNCTLLLFDEFGESRFGLCLPKYKIAAGSGSG</sequence>
<dbReference type="WBParaSite" id="maker-unitig_26723-snap-gene-0.1-mRNA-1">
    <property type="protein sequence ID" value="maker-unitig_26723-snap-gene-0.1-mRNA-1"/>
    <property type="gene ID" value="maker-unitig_26723-snap-gene-0.1"/>
</dbReference>
<evidence type="ECO:0000256" key="7">
    <source>
        <dbReference type="ARBA" id="ARBA00023128"/>
    </source>
</evidence>
<protein>
    <submittedName>
        <fullName evidence="12">EF-hand domain-containing protein</fullName>
    </submittedName>
</protein>
<dbReference type="PANTHER" id="PTHR12294">
    <property type="entry name" value="EF HAND DOMAIN FAMILY A1,A2-RELATED"/>
    <property type="match status" value="1"/>
</dbReference>
<evidence type="ECO:0000313" key="11">
    <source>
        <dbReference type="Proteomes" id="UP000095280"/>
    </source>
</evidence>
<evidence type="ECO:0000313" key="12">
    <source>
        <dbReference type="WBParaSite" id="maker-unitig_26723-snap-gene-0.1-mRNA-1"/>
    </source>
</evidence>
<keyword evidence="4" id="KW-0677">Repeat</keyword>
<dbReference type="GO" id="GO:0036444">
    <property type="term" value="P:calcium import into the mitochondrion"/>
    <property type="evidence" value="ECO:0007669"/>
    <property type="project" value="TreeGrafter"/>
</dbReference>
<keyword evidence="8" id="KW-0472">Membrane</keyword>
<evidence type="ECO:0000256" key="4">
    <source>
        <dbReference type="ARBA" id="ARBA00022737"/>
    </source>
</evidence>
<keyword evidence="7" id="KW-0496">Mitochondrion</keyword>
<comment type="similarity">
    <text evidence="9">Belongs to the MICU1 family. MICU1 subfamily.</text>
</comment>
<reference evidence="12" key="1">
    <citation type="submission" date="2016-11" db="UniProtKB">
        <authorList>
            <consortium name="WormBaseParasite"/>
        </authorList>
    </citation>
    <scope>IDENTIFICATION</scope>
</reference>
<keyword evidence="11" id="KW-1185">Reference proteome</keyword>
<dbReference type="GO" id="GO:1990246">
    <property type="term" value="C:uniplex complex"/>
    <property type="evidence" value="ECO:0007669"/>
    <property type="project" value="TreeGrafter"/>
</dbReference>
<evidence type="ECO:0000256" key="9">
    <source>
        <dbReference type="ARBA" id="ARBA00038333"/>
    </source>
</evidence>
<keyword evidence="3" id="KW-0479">Metal-binding</keyword>
<dbReference type="PANTHER" id="PTHR12294:SF1">
    <property type="entry name" value="CALCIUM UPTAKE PROTEIN 1, MITOCHONDRIAL"/>
    <property type="match status" value="1"/>
</dbReference>
<evidence type="ECO:0000256" key="1">
    <source>
        <dbReference type="ARBA" id="ARBA00004273"/>
    </source>
</evidence>